<dbReference type="PANTHER" id="PTHR12338:SF8">
    <property type="entry name" value="HEME_HEMOPEXIN-BINDING PROTEIN"/>
    <property type="match status" value="1"/>
</dbReference>
<dbReference type="InterPro" id="IPR012334">
    <property type="entry name" value="Pectin_lyas_fold"/>
</dbReference>
<evidence type="ECO:0000259" key="5">
    <source>
        <dbReference type="SMART" id="SM00912"/>
    </source>
</evidence>
<evidence type="ECO:0000313" key="6">
    <source>
        <dbReference type="EMBL" id="MDP9927662.1"/>
    </source>
</evidence>
<feature type="region of interest" description="Disordered" evidence="4">
    <location>
        <begin position="3755"/>
        <end position="3813"/>
    </location>
</feature>
<keyword evidence="3" id="KW-0732">Signal</keyword>
<organism evidence="6 7">
    <name type="scientific">Variovorax boronicumulans</name>
    <dbReference type="NCBI Taxonomy" id="436515"/>
    <lineage>
        <taxon>Bacteria</taxon>
        <taxon>Pseudomonadati</taxon>
        <taxon>Pseudomonadota</taxon>
        <taxon>Betaproteobacteria</taxon>
        <taxon>Burkholderiales</taxon>
        <taxon>Comamonadaceae</taxon>
        <taxon>Variovorax</taxon>
    </lineage>
</organism>
<name>A0AAW8E923_9BURK</name>
<dbReference type="EMBL" id="JAUSRR010000019">
    <property type="protein sequence ID" value="MDP9927662.1"/>
    <property type="molecule type" value="Genomic_DNA"/>
</dbReference>
<gene>
    <name evidence="6" type="ORF">J2W25_006716</name>
</gene>
<dbReference type="PANTHER" id="PTHR12338">
    <property type="entry name" value="AUTOTRANSPORTER"/>
    <property type="match status" value="1"/>
</dbReference>
<dbReference type="NCBIfam" id="TIGR01901">
    <property type="entry name" value="adhes_NPXG"/>
    <property type="match status" value="1"/>
</dbReference>
<dbReference type="SMART" id="SM00912">
    <property type="entry name" value="Haemagg_act"/>
    <property type="match status" value="1"/>
</dbReference>
<dbReference type="Proteomes" id="UP001244295">
    <property type="component" value="Unassembled WGS sequence"/>
</dbReference>
<feature type="region of interest" description="Disordered" evidence="4">
    <location>
        <begin position="826"/>
        <end position="857"/>
    </location>
</feature>
<accession>A0AAW8E923</accession>
<sequence length="3813" mass="392732">MSTRGPLTPIHATKARNRRQARRFRMAPIARAIAMTLAANGALVLDAQAQQAFSGAWFANKSAVQNTASATGRLPNGMPASMLTNPLEQRKAGEQLQRSMGNLNMAARSIAAQQAAQAAAREAASNGGSDIPDGLADGGLKVDTHSLTAGWLNARAPVQTAAGGRTVVGIEQTGDKAILNWESFNVGKHTTVQFDQKGGAKPDGTNAWIALNRINDPSGRPSQIAGQIKADGSVYLINRNGIVFTGSSQVDTRSLVASSLSLSDKQFKLGINNPQVLSNQGNDFPIPQFGEFTSARPEIYGDNGFKAGTGGAPDRMGNVDRFDPGAAPGAVRVDAGAQLSASSGGKVMLFAPKVQNAGRISAPDGQVILAAGENIYLKTPSAQDPNAPRGLDVNASAVPGWAFTGGQVLGALNLSPVYADANFVAGLRDVVMPEMAARAKAVGYEVVNTGTVQVERGNITLQAQDVRQSGVLNATTALNNRNGSILMRAWGLGTHMYADGVNDFINWSAGTLTLGEGSISQVLPDASDTSEIEASALATRYQPGRVSLYGQLIDVRAKAGVLVPAGTIKVESAVNPLFTQLQFYKPGSRGDASRIYVDGEAFLSVAGLQGMRVDMSRNFIEAEMRINELRDSPLQLDAWIRGKKVIVDRRVNGVFRDGPMAGVQWVLGPDGVTYIPGAWVGTPLGDVTGWVGVGKTDLRELSADAGRIELRAGGSVITRAGSMLDVSGGSVRYTDGMNTATKLMGADGRIHTMDRAMSDTGYTGIAGEFTKEHLRWGVKTTWRTPLIGADYKEAGYTEGRKAGAVQIHAGDAMVLEGDMLGGVVVGERQSQNPGGNKGGRLELGENTPDGRPWSPGTIVVTHDPKRLAQDFEARTKLGDDFYVQLKPDEQKSRKLTFLSDDMLSDSGMGAIVLNIINGDFELASGAAVTLSPGASLFVAGTEGSTNDIRIHGQIRAPGGQISLSSANGLLEVGEHGRLDASGQWINTWRDGALRGAWAVDGGAITVNVGKISAHKAAVFDVSGGGRTDLGKKGLPTLRVGDAGAISLTGVTPDLDLGALNLRAHAAGSAGSLSLATASSVQVGGVAPAVQPGDTGASADAAAAAVVLPATLFGERGFGKVSVSVRGEGKGITLPEDAAVSQQATSIDLGSFAWRDLPSGRNLADVAPLGVLRPEERAARDPASLRLGTENGPIRMARGATVRTDTGGSLSLSAGGDLGVLTVAGRLDAPAGRIGLNGRTVALEAGGELLARGVPLIHVDSTGRRVGEVRDGGTVTVQAGELRLEKDALIDVSGATGTIDDVADAGPSGTRVPRPAQAIQLDSNGGLIEITGAGLIESTMRGTAGGPGGIGGRIRLNMTASSGLNGSPLEQLARALPDPDCYGFRVDGACSDWKQGLDFDWAPGLREWGYDIAGPMVLPSSLAAALADTKELVVSDRLPLPGPSSPLDPGQFGLSAQTLDNFRDIFFSGGELLRDLLDKPGRQFALTVRPQAFRDGGFADLSLVNATQGAIRLDNAHLALGRSISLQGPIVGHAASSSSLRAPHIVLSAVPEASRAPSAASAAATGQLTLAGSLIDITTSENEGQFQTGAVRIGGFGRTVLEAGEIRMGGALPTQITEETKLQVNLDVDGHLVLRAGQVYPTTAMTGVVRAGDSITVEREGDADGAPLSAGGSLRLQAPVIAQNGVLRAPFGQIELDAGERLSLGAGSLTSVSGAGVTVPFGTLSNNEHWHDPTQGVDVANPSRGSLVAPPEKRITMKSPDVALARGAVVDIAGGGDLHASEFVPGPGGSHDVLAMPGMYAILPGQAGAAPVAAGAGAGAAGQRVWLAGGPGLAAGWYQLLPARFALLPGAFAVQATGKAWGGARAPATRAPDGSLVMQGRAGDTHGGRQDARTTAWRVMSGGTLRRYSEYNEATANDFFSSEAFKLTQYRLTGQDVVTPRLPRDGGAVVFDAQRRLVLDGTLRSAPDAGGRGGLVDIAGKKIAIVGSGQDTASLQADGYLVIDSASLSNFGAGSLLVGGKRQGNALGLELDVTATDIVVRNNEGSELFGPEIILAASDQVAIEGASRVSARGAGGRGSGNLVMKPRVAAVYTDPDGNLDDNSDGVIDAKDAVDDVLTTPAKDWGALVRVTTGDAAKVIRQGVDTSRGGLVSIGAGAVVNGGAALLIDATRTTELAASAQIAGTDLSVAAGRIGFGGGTEGMVLDSGALAQLAHSTRLTLRSYTGFDFYGSLDLGAAGLKALTFDGAAFVGRGAGDVVIKGESIALINSGGGANVPAGAGAGGFTLDAATLVLGAGQKTFSGFGAVTLAGRDAIVGEGAGGIDTGAAPLTLRTPLLTGRGGAAQSIATGGALQVVASPEGTAAPFDLQESLGLRLDLTGRSIAFGGRAVARGGSIGMTATGGSLVVTQGALIDVGGSAQQFFDVAEHADAGRITLSAAGGDVRLDAGSRLHLAAHPDGGDAGTLSLAASQGGTVVLDGLIAAQASRTGGKAGSFSLDIEALPDFAGFSQRLNDAGFNRSRQFRIRQGDVALGGFTQVEDFGLTADRGRIDITGTVDARSAYGGAIRITAGNGVAMQPGAQLLAGATGRLGNGRVTLEAAGGQLNLVGGLIDVAGNEGGKVRVRAQQNAAHDDLAVTALRTAITGARSAVLEGVSTYDVKDYDGATVDSVKADAIAHAARFRGASAAVAARLGTALDVMPGIEIRSAGDLALNNDWNLYSDFPNAREGTLTLRAGGNLAINGHLSDGFDAADRSGLLHAGPSWNLRLVAGGELASADAMALRPLVAQPAGKGSITVGTANTAVPTDDAPAPDNGAGKLVRTGTGDLEVRAGRDLRLAHKESVIYTAGRKDTTMWSDFSTANRNASYGVEGGNLVIGALGSIEAMPSGQHFTEWLNRQGTLNAERFFGEYTNGENAMHPDGTYGPVIHAPEQSSWWIDYARFQQGVGALGGGNVAVDAGGDLRNLLVALPTHMRMRGGRSASEAMTMEMRNGGAMTVQAGGAIRGGQYYVARGAGDIRAGETAVGHTVVLTRDDSAGGFTKTNYTVAPVLALGDATLSLRTAGDLRLQTVIDPLLVTYGEGLRNDGQLLNYGAYMSGYTDRSALRLVSTGGNITFVNRATFIFRDLLLNSFDTDTLVGFGGNRYPARFSAAALNGGIAIDGPLHVLPGTTNDVRLVAKKDIRFDAPLLMAYATPAMMPSGYMPAGAGSPVSQMNMEDMLDNLIGPASSTFINTAYLRSVHNPEVLPLANDFEPSRIYASRGSIVGLDVKANEQTWVRAGTDIRGLRLAGRNLRGSDVTLLEAGNDILAMDGVLRLDRDNEFPVGLTGNIELQGPGALVLAAGRDLYADNLQVQTLGNQRYDRDNRARPESQVKGLPAQGATITAMAGLNRAVGYEAFTRAYLDPAAVASMPDHLKARGADGTVLPIYLTDQLEAREGGQEKTVRRGLVSYMKDMTGETLAPLDAWARFQQLPALAQQQFLRQIFLIELREAGRDQNEPGTGGLPRNGGYNRGYAAIKTLFPGDDWKGDVAANKLMLRTMAGGDIDVLTPGGGLQVAALGATVPAGYGLVTLASGHIGIFAKDDVTVNQSRILSFVPEVTKEGSDQIIWATVGDIGAGRGAKTLRVPSAPEVATDLDGVTVIREKSDMSGSGIGTVGDGDVDLVAPRGTVNAGDAGLRVAGNLNIAALQVLNADNIQVKGETKGLPVIASVNIGALTNASAAAAQATAAAQDAVQRERAAARQALASVFTVRVLGFGNEPAQEGRDAPAPRSGLQSGAQVDYDPQNPVQVVGMGRKIDPRHWAALSSDERRRLQQDR</sequence>
<comment type="subcellular location">
    <subcellularLocation>
        <location evidence="1">Secreted</location>
    </subcellularLocation>
</comment>
<evidence type="ECO:0000313" key="7">
    <source>
        <dbReference type="Proteomes" id="UP001244295"/>
    </source>
</evidence>
<feature type="region of interest" description="Disordered" evidence="4">
    <location>
        <begin position="1"/>
        <end position="20"/>
    </location>
</feature>
<dbReference type="Gene3D" id="2.160.20.10">
    <property type="entry name" value="Single-stranded right-handed beta-helix, Pectin lyase-like"/>
    <property type="match status" value="2"/>
</dbReference>
<dbReference type="SUPFAM" id="SSF51126">
    <property type="entry name" value="Pectin lyase-like"/>
    <property type="match status" value="1"/>
</dbReference>
<dbReference type="Pfam" id="PF05860">
    <property type="entry name" value="TPS"/>
    <property type="match status" value="1"/>
</dbReference>
<protein>
    <submittedName>
        <fullName evidence="6">Filamentous hemagglutinin family protein</fullName>
    </submittedName>
</protein>
<evidence type="ECO:0000256" key="3">
    <source>
        <dbReference type="ARBA" id="ARBA00022729"/>
    </source>
</evidence>
<dbReference type="GO" id="GO:0005576">
    <property type="term" value="C:extracellular region"/>
    <property type="evidence" value="ECO:0007669"/>
    <property type="project" value="UniProtKB-SubCell"/>
</dbReference>
<dbReference type="RefSeq" id="WP_307638651.1">
    <property type="nucleotide sequence ID" value="NZ_JAUSRR010000019.1"/>
</dbReference>
<dbReference type="InterPro" id="IPR008638">
    <property type="entry name" value="FhaB/CdiA-like_TPS"/>
</dbReference>
<dbReference type="Pfam" id="PF12545">
    <property type="entry name" value="DUF3739"/>
    <property type="match status" value="1"/>
</dbReference>
<comment type="caution">
    <text evidence="6">The sequence shown here is derived from an EMBL/GenBank/DDBJ whole genome shotgun (WGS) entry which is preliminary data.</text>
</comment>
<evidence type="ECO:0000256" key="2">
    <source>
        <dbReference type="ARBA" id="ARBA00022525"/>
    </source>
</evidence>
<feature type="domain" description="Filamentous haemagglutinin FhaB/tRNA nuclease CdiA-like TPS" evidence="5">
    <location>
        <begin position="144"/>
        <end position="266"/>
    </location>
</feature>
<dbReference type="InterPro" id="IPR021026">
    <property type="entry name" value="Filamn_hemagglutn_DUF3739"/>
</dbReference>
<evidence type="ECO:0000256" key="4">
    <source>
        <dbReference type="SAM" id="MobiDB-lite"/>
    </source>
</evidence>
<reference evidence="6" key="1">
    <citation type="submission" date="2023-07" db="EMBL/GenBank/DDBJ databases">
        <title>Sorghum-associated microbial communities from plants grown in Nebraska, USA.</title>
        <authorList>
            <person name="Schachtman D."/>
        </authorList>
    </citation>
    <scope>NUCLEOTIDE SEQUENCE</scope>
    <source>
        <strain evidence="6">DS2795</strain>
    </source>
</reference>
<evidence type="ECO:0000256" key="1">
    <source>
        <dbReference type="ARBA" id="ARBA00004613"/>
    </source>
</evidence>
<feature type="compositionally biased region" description="Basic and acidic residues" evidence="4">
    <location>
        <begin position="3791"/>
        <end position="3813"/>
    </location>
</feature>
<dbReference type="InterPro" id="IPR050909">
    <property type="entry name" value="Bact_Autotransporter_VF"/>
</dbReference>
<dbReference type="InterPro" id="IPR011050">
    <property type="entry name" value="Pectin_lyase_fold/virulence"/>
</dbReference>
<keyword evidence="2" id="KW-0964">Secreted</keyword>
<proteinExistence type="predicted"/>